<evidence type="ECO:0000256" key="3">
    <source>
        <dbReference type="ARBA" id="ARBA00022448"/>
    </source>
</evidence>
<dbReference type="GO" id="GO:0055085">
    <property type="term" value="P:transmembrane transport"/>
    <property type="evidence" value="ECO:0007669"/>
    <property type="project" value="InterPro"/>
</dbReference>
<keyword evidence="6 8" id="KW-1133">Transmembrane helix</keyword>
<keyword evidence="12" id="KW-1185">Reference proteome</keyword>
<feature type="transmembrane region" description="Helical" evidence="8">
    <location>
        <begin position="167"/>
        <end position="189"/>
    </location>
</feature>
<evidence type="ECO:0000256" key="8">
    <source>
        <dbReference type="RuleBase" id="RU363032"/>
    </source>
</evidence>
<keyword evidence="5 8" id="KW-0812">Transmembrane</keyword>
<evidence type="ECO:0000256" key="7">
    <source>
        <dbReference type="ARBA" id="ARBA00023136"/>
    </source>
</evidence>
<comment type="similarity">
    <text evidence="2">Belongs to the binding-protein-dependent transport system permease family. CysTW subfamily.</text>
</comment>
<evidence type="ECO:0000313" key="10">
    <source>
        <dbReference type="EMBL" id="OAJ53534.1"/>
    </source>
</evidence>
<feature type="transmembrane region" description="Helical" evidence="8">
    <location>
        <begin position="268"/>
        <end position="288"/>
    </location>
</feature>
<dbReference type="CDD" id="cd06261">
    <property type="entry name" value="TM_PBP2"/>
    <property type="match status" value="1"/>
</dbReference>
<feature type="transmembrane region" description="Helical" evidence="8">
    <location>
        <begin position="85"/>
        <end position="106"/>
    </location>
</feature>
<dbReference type="InterPro" id="IPR035906">
    <property type="entry name" value="MetI-like_sf"/>
</dbReference>
<dbReference type="AlphaFoldDB" id="A0A1A9N113"/>
<sequence>MSSPTITSSVPLSRSRARSAAARVALLCAPAVVLLLVFFALPLIGNAVRSFGLDTNLSTASGNPLANYEKLYFDPYYRGVIVETLQVSFVSMLLCLAIGYPVAHFMVRRAGRLAMPMLFLLIAPLLTSIIMRTFGWRVLFGRHGPVNDLLLWLNLIERPLHVLGGPLGVYIGIVHVMVPFMVLSIVPVLRGVDRRLEESARILGAGAIRTFVLVTLPLAAEGIMTGCVLVFMLTSGSFVTQLLLGDGSVVTLPLLIFQQFSLTQDLSFASAMGNLLLVIVLGCLYIQLRLAGGKGESQ</sequence>
<evidence type="ECO:0000259" key="9">
    <source>
        <dbReference type="PROSITE" id="PS50928"/>
    </source>
</evidence>
<dbReference type="STRING" id="1462993.A6V36_29005"/>
<comment type="caution">
    <text evidence="10">The sequence shown here is derived from an EMBL/GenBank/DDBJ whole genome shotgun (WGS) entry which is preliminary data.</text>
</comment>
<dbReference type="Proteomes" id="UP000077961">
    <property type="component" value="Unassembled WGS sequence"/>
</dbReference>
<dbReference type="Gene3D" id="1.10.3720.10">
    <property type="entry name" value="MetI-like"/>
    <property type="match status" value="1"/>
</dbReference>
<dbReference type="EMBL" id="LXKA01000360">
    <property type="protein sequence ID" value="OAJ53534.1"/>
    <property type="molecule type" value="Genomic_DNA"/>
</dbReference>
<evidence type="ECO:0000313" key="12">
    <source>
        <dbReference type="Proteomes" id="UP000077961"/>
    </source>
</evidence>
<feature type="transmembrane region" description="Helical" evidence="8">
    <location>
        <begin position="118"/>
        <end position="139"/>
    </location>
</feature>
<reference evidence="12 13" key="1">
    <citation type="submission" date="2016-04" db="EMBL/GenBank/DDBJ databases">
        <title>Reclassification of Paraburkholderia panaciterrae (Farh et al. 2015) Dobritsa &amp; Samadpour 2016 as a later homotypic synonym of Paraburkholderia ginsengiterrae (Farh et al. 2015) Dobritsa &amp; Samadpour 2016.</title>
        <authorList>
            <person name="Dobritsa A.P."/>
            <person name="Kutumbaka K."/>
            <person name="Samadpour M."/>
        </authorList>
    </citation>
    <scope>NUCLEOTIDE SEQUENCE [LARGE SCALE GENOMIC DNA]</scope>
    <source>
        <strain evidence="10 13">DCY85</strain>
        <strain evidence="11 12">DCY85-1</strain>
    </source>
</reference>
<evidence type="ECO:0000313" key="11">
    <source>
        <dbReference type="EMBL" id="OAJ59085.1"/>
    </source>
</evidence>
<gene>
    <name evidence="11" type="ORF">A6V36_29005</name>
    <name evidence="10" type="ORF">A6V37_09150</name>
</gene>
<dbReference type="GO" id="GO:0005886">
    <property type="term" value="C:plasma membrane"/>
    <property type="evidence" value="ECO:0007669"/>
    <property type="project" value="UniProtKB-SubCell"/>
</dbReference>
<dbReference type="RefSeq" id="WP_064267982.1">
    <property type="nucleotide sequence ID" value="NZ_LXJZ01000161.1"/>
</dbReference>
<evidence type="ECO:0000256" key="1">
    <source>
        <dbReference type="ARBA" id="ARBA00004651"/>
    </source>
</evidence>
<dbReference type="PANTHER" id="PTHR42929">
    <property type="entry name" value="INNER MEMBRANE ABC TRANSPORTER PERMEASE PROTEIN YDCU-RELATED-RELATED"/>
    <property type="match status" value="1"/>
</dbReference>
<accession>A0A1A9N113</accession>
<keyword evidence="3 8" id="KW-0813">Transport</keyword>
<evidence type="ECO:0000256" key="6">
    <source>
        <dbReference type="ARBA" id="ARBA00022989"/>
    </source>
</evidence>
<evidence type="ECO:0000256" key="5">
    <source>
        <dbReference type="ARBA" id="ARBA00022692"/>
    </source>
</evidence>
<evidence type="ECO:0000313" key="13">
    <source>
        <dbReference type="Proteomes" id="UP000078116"/>
    </source>
</evidence>
<dbReference type="SUPFAM" id="SSF161098">
    <property type="entry name" value="MetI-like"/>
    <property type="match status" value="1"/>
</dbReference>
<dbReference type="PROSITE" id="PS50928">
    <property type="entry name" value="ABC_TM1"/>
    <property type="match status" value="1"/>
</dbReference>
<feature type="transmembrane region" description="Helical" evidence="8">
    <location>
        <begin position="210"/>
        <end position="232"/>
    </location>
</feature>
<feature type="domain" description="ABC transmembrane type-1" evidence="9">
    <location>
        <begin position="81"/>
        <end position="287"/>
    </location>
</feature>
<evidence type="ECO:0000256" key="4">
    <source>
        <dbReference type="ARBA" id="ARBA00022475"/>
    </source>
</evidence>
<dbReference type="InterPro" id="IPR000515">
    <property type="entry name" value="MetI-like"/>
</dbReference>
<protein>
    <submittedName>
        <fullName evidence="10">ABC transporter permease</fullName>
    </submittedName>
</protein>
<dbReference type="PANTHER" id="PTHR42929:SF5">
    <property type="entry name" value="ABC TRANSPORTER PERMEASE PROTEIN"/>
    <property type="match status" value="1"/>
</dbReference>
<proteinExistence type="inferred from homology"/>
<name>A0A1A9N113_9BURK</name>
<dbReference type="OrthoDB" id="9156191at2"/>
<keyword evidence="4" id="KW-1003">Cell membrane</keyword>
<organism evidence="10 13">
    <name type="scientific">Paraburkholderia ginsengiterrae</name>
    <dbReference type="NCBI Taxonomy" id="1462993"/>
    <lineage>
        <taxon>Bacteria</taxon>
        <taxon>Pseudomonadati</taxon>
        <taxon>Pseudomonadota</taxon>
        <taxon>Betaproteobacteria</taxon>
        <taxon>Burkholderiales</taxon>
        <taxon>Burkholderiaceae</taxon>
        <taxon>Paraburkholderia</taxon>
    </lineage>
</organism>
<dbReference type="EMBL" id="LXJZ01000161">
    <property type="protein sequence ID" value="OAJ59085.1"/>
    <property type="molecule type" value="Genomic_DNA"/>
</dbReference>
<keyword evidence="7 8" id="KW-0472">Membrane</keyword>
<evidence type="ECO:0000256" key="2">
    <source>
        <dbReference type="ARBA" id="ARBA00007069"/>
    </source>
</evidence>
<comment type="subcellular location">
    <subcellularLocation>
        <location evidence="1 8">Cell membrane</location>
        <topology evidence="1 8">Multi-pass membrane protein</topology>
    </subcellularLocation>
</comment>
<feature type="transmembrane region" description="Helical" evidence="8">
    <location>
        <begin position="21"/>
        <end position="44"/>
    </location>
</feature>
<dbReference type="Proteomes" id="UP000078116">
    <property type="component" value="Unassembled WGS sequence"/>
</dbReference>
<dbReference type="Pfam" id="PF00528">
    <property type="entry name" value="BPD_transp_1"/>
    <property type="match status" value="1"/>
</dbReference>